<dbReference type="eggNOG" id="KOG0627">
    <property type="taxonomic scope" value="Eukaryota"/>
</dbReference>
<evidence type="ECO:0000256" key="4">
    <source>
        <dbReference type="ARBA" id="ARBA00023125"/>
    </source>
</evidence>
<dbReference type="GeneID" id="7198185"/>
<dbReference type="Pfam" id="PF13374">
    <property type="entry name" value="TPR_10"/>
    <property type="match status" value="1"/>
</dbReference>
<dbReference type="eggNOG" id="KOG1840">
    <property type="taxonomic scope" value="Eukaryota"/>
</dbReference>
<dbReference type="Gene3D" id="1.25.40.10">
    <property type="entry name" value="Tetratricopeptide repeat domain"/>
    <property type="match status" value="3"/>
</dbReference>
<gene>
    <name evidence="10" type="ORF">PHATRDRAFT_49558</name>
</gene>
<dbReference type="GO" id="GO:0005634">
    <property type="term" value="C:nucleus"/>
    <property type="evidence" value="ECO:0007669"/>
    <property type="project" value="UniProtKB-SubCell"/>
</dbReference>
<dbReference type="GO" id="GO:0003700">
    <property type="term" value="F:DNA-binding transcription factor activity"/>
    <property type="evidence" value="ECO:0007669"/>
    <property type="project" value="InterPro"/>
</dbReference>
<feature type="region of interest" description="Disordered" evidence="8">
    <location>
        <begin position="27"/>
        <end position="55"/>
    </location>
</feature>
<evidence type="ECO:0000313" key="11">
    <source>
        <dbReference type="Proteomes" id="UP000000759"/>
    </source>
</evidence>
<feature type="repeat" description="TPR" evidence="6">
    <location>
        <begin position="958"/>
        <end position="991"/>
    </location>
</feature>
<accession>B7GB13</accession>
<evidence type="ECO:0000256" key="5">
    <source>
        <dbReference type="ARBA" id="ARBA00023242"/>
    </source>
</evidence>
<organism evidence="10 11">
    <name type="scientific">Phaeodactylum tricornutum (strain CCAP 1055/1)</name>
    <dbReference type="NCBI Taxonomy" id="556484"/>
    <lineage>
        <taxon>Eukaryota</taxon>
        <taxon>Sar</taxon>
        <taxon>Stramenopiles</taxon>
        <taxon>Ochrophyta</taxon>
        <taxon>Bacillariophyta</taxon>
        <taxon>Bacillariophyceae</taxon>
        <taxon>Bacillariophycidae</taxon>
        <taxon>Naviculales</taxon>
        <taxon>Phaeodactylaceae</taxon>
        <taxon>Phaeodactylum</taxon>
    </lineage>
</organism>
<dbReference type="PROSITE" id="PS50005">
    <property type="entry name" value="TPR"/>
    <property type="match status" value="3"/>
</dbReference>
<dbReference type="PANTHER" id="PTHR45641:SF1">
    <property type="entry name" value="AAA+ ATPASE DOMAIN-CONTAINING PROTEIN"/>
    <property type="match status" value="1"/>
</dbReference>
<sequence>MPHVPFNETQQINPNILNPVRLQQNHSQFASADTAEREGFSNSSNQQKAPLGRHRTQVVHDYHDHYRDPGNFERPAAAGKYPSKEVGSGRPSFRGGTSIHFPERLFEMLDREDELELAHIVSWQPHGRSFLVHRTADFVATVLPRFFRQSKFTSFQRQLNLYGFTRLSVGRDNGSYYHELFLRGCPKLCRRIIRRRVKGNGVKPTPSPRTEPDFYNMEWCDQNGPKKQADSDEDETSLPIAAALAPLLDEGYENLRHQALRQQQNDQSQQQASFSRQQEADSFLYNRRGQSGLRLSSGRKPNFHHQFVSESSFQPVCRSLSRDQKNEHPLTRDCFVPHAVLASRISFRPPKRAKVRGVGNPEVFGSITDLFSSDDDECNEKGIMGATASRSEHVHKAARKVSQEPENDPVSQLPLDPSKDFFDHVHSYLELRQRLDETAKAIDPDGALKALTVDALLGRRDHVDGTFPVEFQQQSAYGETVADTEELLVAASLVQAEFRDFLKRIQKDMPWLAEEDLRGKQSNSCNFDKNTDPSTRIWLAPMKDAQRIVDKASLKYADRYPGPPESWVYDVIRASVVCMNATEIKDVVAWLSSNSHSTPLVAAKNRFQSPTSITKYRDFVFLIKLPVANASFHHVCELQVHHAAMVQYQSQSQHYYKNLRSYFSHVIDVDDWEQRMADLEAIGRYSKYDTMDDGLCTKVSACGNVFRIERLADLLETSLPPCTDAAVRLYQKALVLVISDSNMKSLAVATVYEKLGGALSRRGKYGAALCLLEAAFELRQTDLGETHPDTLKLQNEVGVCHHRNGKYQMALATFKTALETLELQAGKRHTHTAQAHNDIGCLLRDMGKYTEALDHHQQALQIREAVLGKKHTATASSYDNIGVVMQENGDFEWALQYHRRAFIVRRALLGDHPYTAVSYENIGLLLNRQGKSLRALTLLGRALEIREAFLGDRHPDTARSLNSVGLVLAKLGRTPEALSFYQKALTIREDLLGNDHPETGVSYSSVGTALRQLGNYNEALEYHEKALVVASAANGTHLQTAVFHCNLGTAEAHLGNYDTALKQYHQAKAIRTQVLGQSHPDTLAAQRSVDAILRAKVQAWGRYNIQ</sequence>
<keyword evidence="3 6" id="KW-0802">TPR repeat</keyword>
<dbReference type="Pfam" id="PF13424">
    <property type="entry name" value="TPR_12"/>
    <property type="match status" value="3"/>
</dbReference>
<feature type="repeat" description="TPR" evidence="6">
    <location>
        <begin position="1000"/>
        <end position="1033"/>
    </location>
</feature>
<dbReference type="SMART" id="SM00415">
    <property type="entry name" value="HSF"/>
    <property type="match status" value="1"/>
</dbReference>
<evidence type="ECO:0000313" key="10">
    <source>
        <dbReference type="EMBL" id="EEC44133.1"/>
    </source>
</evidence>
<dbReference type="InParanoid" id="B7GB13"/>
<protein>
    <recommendedName>
        <fullName evidence="9">HSF-type DNA-binding domain-containing protein</fullName>
    </recommendedName>
</protein>
<dbReference type="InterPro" id="IPR036388">
    <property type="entry name" value="WH-like_DNA-bd_sf"/>
</dbReference>
<feature type="domain" description="HSF-type DNA-binding" evidence="9">
    <location>
        <begin position="97"/>
        <end position="195"/>
    </location>
</feature>
<dbReference type="OrthoDB" id="60033at2759"/>
<dbReference type="SUPFAM" id="SSF46785">
    <property type="entry name" value="Winged helix' DNA-binding domain"/>
    <property type="match status" value="1"/>
</dbReference>
<reference evidence="11" key="2">
    <citation type="submission" date="2008-08" db="EMBL/GenBank/DDBJ databases">
        <authorList>
            <consortium name="Diatom Consortium"/>
            <person name="Grigoriev I."/>
            <person name="Grimwood J."/>
            <person name="Kuo A."/>
            <person name="Otillar R.P."/>
            <person name="Salamov A."/>
            <person name="Detter J.C."/>
            <person name="Lindquist E."/>
            <person name="Shapiro H."/>
            <person name="Lucas S."/>
            <person name="Glavina del Rio T."/>
            <person name="Pitluck S."/>
            <person name="Rokhsar D."/>
            <person name="Bowler C."/>
        </authorList>
    </citation>
    <scope>GENOME REANNOTATION</scope>
    <source>
        <strain evidence="11">CCAP 1055/1</strain>
    </source>
</reference>
<evidence type="ECO:0000256" key="3">
    <source>
        <dbReference type="ARBA" id="ARBA00022803"/>
    </source>
</evidence>
<dbReference type="InterPro" id="IPR011990">
    <property type="entry name" value="TPR-like_helical_dom_sf"/>
</dbReference>
<evidence type="ECO:0000256" key="2">
    <source>
        <dbReference type="ARBA" id="ARBA00022737"/>
    </source>
</evidence>
<proteinExistence type="inferred from homology"/>
<keyword evidence="2" id="KW-0677">Repeat</keyword>
<comment type="subcellular location">
    <subcellularLocation>
        <location evidence="1">Nucleus</location>
    </subcellularLocation>
</comment>
<dbReference type="FunFam" id="1.10.10.10:FF:000479">
    <property type="entry name" value="Predicted protein"/>
    <property type="match status" value="1"/>
</dbReference>
<dbReference type="PaxDb" id="2850-Phatr49558"/>
<comment type="similarity">
    <text evidence="7">Belongs to the HSF family.</text>
</comment>
<evidence type="ECO:0000256" key="8">
    <source>
        <dbReference type="SAM" id="MobiDB-lite"/>
    </source>
</evidence>
<dbReference type="KEGG" id="pti:PHATRDRAFT_49558"/>
<keyword evidence="11" id="KW-1185">Reference proteome</keyword>
<evidence type="ECO:0000259" key="9">
    <source>
        <dbReference type="SMART" id="SM00415"/>
    </source>
</evidence>
<dbReference type="Proteomes" id="UP000000759">
    <property type="component" value="Chromosome 23"/>
</dbReference>
<dbReference type="AlphaFoldDB" id="B7GB13"/>
<dbReference type="InterPro" id="IPR036390">
    <property type="entry name" value="WH_DNA-bd_sf"/>
</dbReference>
<evidence type="ECO:0000256" key="7">
    <source>
        <dbReference type="RuleBase" id="RU004020"/>
    </source>
</evidence>
<keyword evidence="5" id="KW-0539">Nucleus</keyword>
<dbReference type="HOGENOM" id="CLU_430532_0_0_1"/>
<dbReference type="EMBL" id="CM000625">
    <property type="protein sequence ID" value="EEC44133.1"/>
    <property type="molecule type" value="Genomic_DNA"/>
</dbReference>
<feature type="repeat" description="TPR" evidence="6">
    <location>
        <begin position="833"/>
        <end position="866"/>
    </location>
</feature>
<dbReference type="RefSeq" id="XP_002184384.1">
    <property type="nucleotide sequence ID" value="XM_002184348.1"/>
</dbReference>
<dbReference type="Pfam" id="PF00447">
    <property type="entry name" value="HSF_DNA-bind"/>
    <property type="match status" value="1"/>
</dbReference>
<dbReference type="STRING" id="556484.B7GB13"/>
<dbReference type="PANTHER" id="PTHR45641">
    <property type="entry name" value="TETRATRICOPEPTIDE REPEAT PROTEIN (AFU_ORTHOLOGUE AFUA_6G03870)"/>
    <property type="match status" value="1"/>
</dbReference>
<dbReference type="InterPro" id="IPR000232">
    <property type="entry name" value="HSF_DNA-bd"/>
</dbReference>
<dbReference type="SMART" id="SM00028">
    <property type="entry name" value="TPR"/>
    <property type="match status" value="8"/>
</dbReference>
<keyword evidence="4" id="KW-0238">DNA-binding</keyword>
<reference evidence="10 11" key="1">
    <citation type="journal article" date="2008" name="Nature">
        <title>The Phaeodactylum genome reveals the evolutionary history of diatom genomes.</title>
        <authorList>
            <person name="Bowler C."/>
            <person name="Allen A.E."/>
            <person name="Badger J.H."/>
            <person name="Grimwood J."/>
            <person name="Jabbari K."/>
            <person name="Kuo A."/>
            <person name="Maheswari U."/>
            <person name="Martens C."/>
            <person name="Maumus F."/>
            <person name="Otillar R.P."/>
            <person name="Rayko E."/>
            <person name="Salamov A."/>
            <person name="Vandepoele K."/>
            <person name="Beszteri B."/>
            <person name="Gruber A."/>
            <person name="Heijde M."/>
            <person name="Katinka M."/>
            <person name="Mock T."/>
            <person name="Valentin K."/>
            <person name="Verret F."/>
            <person name="Berges J.A."/>
            <person name="Brownlee C."/>
            <person name="Cadoret J.P."/>
            <person name="Chiovitti A."/>
            <person name="Choi C.J."/>
            <person name="Coesel S."/>
            <person name="De Martino A."/>
            <person name="Detter J.C."/>
            <person name="Durkin C."/>
            <person name="Falciatore A."/>
            <person name="Fournet J."/>
            <person name="Haruta M."/>
            <person name="Huysman M.J."/>
            <person name="Jenkins B.D."/>
            <person name="Jiroutova K."/>
            <person name="Jorgensen R.E."/>
            <person name="Joubert Y."/>
            <person name="Kaplan A."/>
            <person name="Kroger N."/>
            <person name="Kroth P.G."/>
            <person name="La Roche J."/>
            <person name="Lindquist E."/>
            <person name="Lommer M."/>
            <person name="Martin-Jezequel V."/>
            <person name="Lopez P.J."/>
            <person name="Lucas S."/>
            <person name="Mangogna M."/>
            <person name="McGinnis K."/>
            <person name="Medlin L.K."/>
            <person name="Montsant A."/>
            <person name="Oudot-Le Secq M.P."/>
            <person name="Napoli C."/>
            <person name="Obornik M."/>
            <person name="Parker M.S."/>
            <person name="Petit J.L."/>
            <person name="Porcel B.M."/>
            <person name="Poulsen N."/>
            <person name="Robison M."/>
            <person name="Rychlewski L."/>
            <person name="Rynearson T.A."/>
            <person name="Schmutz J."/>
            <person name="Shapiro H."/>
            <person name="Siaut M."/>
            <person name="Stanley M."/>
            <person name="Sussman M.R."/>
            <person name="Taylor A.R."/>
            <person name="Vardi A."/>
            <person name="von Dassow P."/>
            <person name="Vyverman W."/>
            <person name="Willis A."/>
            <person name="Wyrwicz L.S."/>
            <person name="Rokhsar D.S."/>
            <person name="Weissenbach J."/>
            <person name="Armbrust E.V."/>
            <person name="Green B.R."/>
            <person name="Van de Peer Y."/>
            <person name="Grigoriev I.V."/>
        </authorList>
    </citation>
    <scope>NUCLEOTIDE SEQUENCE [LARGE SCALE GENOMIC DNA]</scope>
    <source>
        <strain evidence="10 11">CCAP 1055/1</strain>
    </source>
</reference>
<feature type="region of interest" description="Disordered" evidence="8">
    <location>
        <begin position="199"/>
        <end position="236"/>
    </location>
</feature>
<dbReference type="GO" id="GO:0043565">
    <property type="term" value="F:sequence-specific DNA binding"/>
    <property type="evidence" value="ECO:0007669"/>
    <property type="project" value="InterPro"/>
</dbReference>
<evidence type="ECO:0000256" key="1">
    <source>
        <dbReference type="ARBA" id="ARBA00004123"/>
    </source>
</evidence>
<dbReference type="SUPFAM" id="SSF48452">
    <property type="entry name" value="TPR-like"/>
    <property type="match status" value="2"/>
</dbReference>
<name>B7GB13_PHATC</name>
<evidence type="ECO:0000256" key="6">
    <source>
        <dbReference type="PROSITE-ProRule" id="PRU00339"/>
    </source>
</evidence>
<dbReference type="InterPro" id="IPR019734">
    <property type="entry name" value="TPR_rpt"/>
</dbReference>
<feature type="region of interest" description="Disordered" evidence="8">
    <location>
        <begin position="68"/>
        <end position="94"/>
    </location>
</feature>
<dbReference type="Gene3D" id="1.10.10.10">
    <property type="entry name" value="Winged helix-like DNA-binding domain superfamily/Winged helix DNA-binding domain"/>
    <property type="match status" value="1"/>
</dbReference>